<evidence type="ECO:0000256" key="1">
    <source>
        <dbReference type="SAM" id="MobiDB-lite"/>
    </source>
</evidence>
<dbReference type="Gene3D" id="3.10.10.10">
    <property type="entry name" value="HIV Type 1 Reverse Transcriptase, subunit A, domain 1"/>
    <property type="match status" value="1"/>
</dbReference>
<gene>
    <name evidence="5" type="ORF">PACLA_8A001664</name>
</gene>
<dbReference type="CDD" id="cd09274">
    <property type="entry name" value="RNase_HI_RT_Ty3"/>
    <property type="match status" value="1"/>
</dbReference>
<dbReference type="GO" id="GO:0003676">
    <property type="term" value="F:nucleic acid binding"/>
    <property type="evidence" value="ECO:0007669"/>
    <property type="project" value="InterPro"/>
</dbReference>
<dbReference type="OrthoDB" id="10068564at2759"/>
<keyword evidence="6" id="KW-1185">Reference proteome</keyword>
<dbReference type="Pfam" id="PF00078">
    <property type="entry name" value="RVT_1"/>
    <property type="match status" value="1"/>
</dbReference>
<comment type="caution">
    <text evidence="5">The sequence shown here is derived from an EMBL/GenBank/DDBJ whole genome shotgun (WGS) entry which is preliminary data.</text>
</comment>
<dbReference type="InterPro" id="IPR043502">
    <property type="entry name" value="DNA/RNA_pol_sf"/>
</dbReference>
<dbReference type="Gene3D" id="3.30.70.270">
    <property type="match status" value="2"/>
</dbReference>
<dbReference type="GO" id="GO:0003824">
    <property type="term" value="F:catalytic activity"/>
    <property type="evidence" value="ECO:0007669"/>
    <property type="project" value="UniProtKB-KW"/>
</dbReference>
<reference evidence="5" key="1">
    <citation type="submission" date="2020-04" db="EMBL/GenBank/DDBJ databases">
        <authorList>
            <person name="Alioto T."/>
            <person name="Alioto T."/>
            <person name="Gomez Garrido J."/>
        </authorList>
    </citation>
    <scope>NUCLEOTIDE SEQUENCE</scope>
    <source>
        <strain evidence="5">A484AB</strain>
    </source>
</reference>
<dbReference type="InterPro" id="IPR041577">
    <property type="entry name" value="RT_RNaseH_2"/>
</dbReference>
<dbReference type="Gene3D" id="3.30.420.10">
    <property type="entry name" value="Ribonuclease H-like superfamily/Ribonuclease H"/>
    <property type="match status" value="1"/>
</dbReference>
<protein>
    <submittedName>
        <fullName evidence="5">Retrovirus-related Pol poly from transposon</fullName>
    </submittedName>
</protein>
<feature type="region of interest" description="Disordered" evidence="1">
    <location>
        <begin position="524"/>
        <end position="562"/>
    </location>
</feature>
<feature type="domain" description="Reverse transcriptase" evidence="2">
    <location>
        <begin position="2"/>
        <end position="85"/>
    </location>
</feature>
<dbReference type="SUPFAM" id="SSF53098">
    <property type="entry name" value="Ribonuclease H-like"/>
    <property type="match status" value="1"/>
</dbReference>
<dbReference type="AlphaFoldDB" id="A0A6S7K0F3"/>
<dbReference type="InterPro" id="IPR000477">
    <property type="entry name" value="RT_dom"/>
</dbReference>
<dbReference type="InterPro" id="IPR041588">
    <property type="entry name" value="Integrase_H2C2"/>
</dbReference>
<dbReference type="FunFam" id="3.30.70.270:FF:000023">
    <property type="entry name" value="Pol"/>
    <property type="match status" value="1"/>
</dbReference>
<accession>A0A6S7K0F3</accession>
<dbReference type="InterPro" id="IPR043128">
    <property type="entry name" value="Rev_trsase/Diguanyl_cyclase"/>
</dbReference>
<feature type="domain" description="Reverse transcriptase/retrotransposon-derived protein RNase H-like" evidence="3">
    <location>
        <begin position="149"/>
        <end position="249"/>
    </location>
</feature>
<proteinExistence type="predicted"/>
<evidence type="ECO:0000259" key="3">
    <source>
        <dbReference type="Pfam" id="PF17919"/>
    </source>
</evidence>
<dbReference type="PANTHER" id="PTHR37984">
    <property type="entry name" value="PROTEIN CBG26694"/>
    <property type="match status" value="1"/>
</dbReference>
<feature type="compositionally biased region" description="Basic and acidic residues" evidence="1">
    <location>
        <begin position="541"/>
        <end position="553"/>
    </location>
</feature>
<dbReference type="SUPFAM" id="SSF56672">
    <property type="entry name" value="DNA/RNA polymerases"/>
    <property type="match status" value="1"/>
</dbReference>
<dbReference type="PANTHER" id="PTHR37984:SF11">
    <property type="entry name" value="INTEGRASE CATALYTIC DOMAIN-CONTAINING PROTEIN"/>
    <property type="match status" value="1"/>
</dbReference>
<evidence type="ECO:0000313" key="6">
    <source>
        <dbReference type="Proteomes" id="UP001152795"/>
    </source>
</evidence>
<dbReference type="Pfam" id="PF17919">
    <property type="entry name" value="RT_RNaseH_2"/>
    <property type="match status" value="1"/>
</dbReference>
<sequence length="562" mass="64434">LFQYKRLNYGTNSAAEIFQNVLQQNLSDIRGVKNLVDDIIIHGKTRKSHDEALENCLKRLAALNFKVKGEKCEFLQDEITFFGLKFTAAGTKPDPESIENMVRVQAPKTAGEVRSLLGMANTCHEYIPDYATITAPLRELTKKNIAFKWENRHQKAFEQLKKKLTSTQVMAYFDTKKRSLVIVDGSPYGISAILAQKEHHSQQYKILSYASRALSPVETRYSQTDIEGLSLVWGIEHFRMFLIGSEFDVITDHKALESIFNNPRSRPPARIERWMMRLQPFNFKVIYRKGSLNEADNLSRHPAVIEREQITSTSAEGYVNYVTNCSVPKSMTLDEIKKATHNDPVLQKVKKCMKEGKWDENDPDLKPFRLCADELTYNASAGILLKNTRLVIPTPLQERATKLGHIGHQGIEKTKSLLREKIWYPNMDKRVKEMYPELHGQYLLVVIDTYSKFAEIEIVNSTEAKTCIPKLDTIFARYGIPSKIKTDNGPSEHYTVVQRKYNTIIAERDGKTVTRNVSHFKKVVMEESVEEQEDTAPGRSTETEEPPKQEPSVRRSTRMKRP</sequence>
<dbReference type="InterPro" id="IPR036397">
    <property type="entry name" value="RNaseH_sf"/>
</dbReference>
<dbReference type="EMBL" id="CACRXK020022530">
    <property type="protein sequence ID" value="CAB4036898.1"/>
    <property type="molecule type" value="Genomic_DNA"/>
</dbReference>
<dbReference type="GO" id="GO:0006259">
    <property type="term" value="P:DNA metabolic process"/>
    <property type="evidence" value="ECO:0007669"/>
    <property type="project" value="UniProtKB-ARBA"/>
</dbReference>
<name>A0A6S7K0F3_PARCT</name>
<dbReference type="Pfam" id="PF17921">
    <property type="entry name" value="Integrase_H2C2"/>
    <property type="match status" value="1"/>
</dbReference>
<dbReference type="Gene3D" id="1.10.340.70">
    <property type="match status" value="1"/>
</dbReference>
<feature type="domain" description="Integrase zinc-binding" evidence="4">
    <location>
        <begin position="392"/>
        <end position="434"/>
    </location>
</feature>
<feature type="non-terminal residue" evidence="5">
    <location>
        <position position="562"/>
    </location>
</feature>
<evidence type="ECO:0000313" key="5">
    <source>
        <dbReference type="EMBL" id="CAB4036898.1"/>
    </source>
</evidence>
<evidence type="ECO:0000259" key="4">
    <source>
        <dbReference type="Pfam" id="PF17921"/>
    </source>
</evidence>
<dbReference type="InterPro" id="IPR050951">
    <property type="entry name" value="Retrovirus_Pol_polyprotein"/>
</dbReference>
<feature type="non-terminal residue" evidence="5">
    <location>
        <position position="1"/>
    </location>
</feature>
<evidence type="ECO:0000259" key="2">
    <source>
        <dbReference type="Pfam" id="PF00078"/>
    </source>
</evidence>
<dbReference type="InterPro" id="IPR012337">
    <property type="entry name" value="RNaseH-like_sf"/>
</dbReference>
<dbReference type="Proteomes" id="UP001152795">
    <property type="component" value="Unassembled WGS sequence"/>
</dbReference>
<organism evidence="5 6">
    <name type="scientific">Paramuricea clavata</name>
    <name type="common">Red gorgonian</name>
    <name type="synonym">Violescent sea-whip</name>
    <dbReference type="NCBI Taxonomy" id="317549"/>
    <lineage>
        <taxon>Eukaryota</taxon>
        <taxon>Metazoa</taxon>
        <taxon>Cnidaria</taxon>
        <taxon>Anthozoa</taxon>
        <taxon>Octocorallia</taxon>
        <taxon>Malacalcyonacea</taxon>
        <taxon>Plexauridae</taxon>
        <taxon>Paramuricea</taxon>
    </lineage>
</organism>